<keyword evidence="1 5" id="KW-0489">Methyltransferase</keyword>
<dbReference type="InterPro" id="IPR025714">
    <property type="entry name" value="Methyltranfer_dom"/>
</dbReference>
<dbReference type="Proteomes" id="UP000611723">
    <property type="component" value="Unassembled WGS sequence"/>
</dbReference>
<dbReference type="GO" id="GO:0032259">
    <property type="term" value="P:methylation"/>
    <property type="evidence" value="ECO:0007669"/>
    <property type="project" value="UniProtKB-KW"/>
</dbReference>
<evidence type="ECO:0000256" key="1">
    <source>
        <dbReference type="ARBA" id="ARBA00022603"/>
    </source>
</evidence>
<sequence>MVNLSYRSEEKEIMDDLSDNSASLHRALKELDIINKWLGGNAVTLNAVKKELIKNPTHQFTIADLGCGSGEMLRRIALWCRNNNIKVTLIGFDANPHVVEYAKKHCANFPEISFYAENILEKEFQSRKFDLLLCTLFLHHFKENQLINLLAQFKEQAKVTIINDLHRHWLAYYSILWITKAFSKSPMVQNDACLSVWRAFKKKDWKNILKEANIKDYTLNWRWAFRWKLVY</sequence>
<evidence type="ECO:0000256" key="3">
    <source>
        <dbReference type="ARBA" id="ARBA00022691"/>
    </source>
</evidence>
<evidence type="ECO:0000259" key="4">
    <source>
        <dbReference type="Pfam" id="PF13847"/>
    </source>
</evidence>
<dbReference type="RefSeq" id="WP_201432827.1">
    <property type="nucleotide sequence ID" value="NZ_JAEQBW010000014.1"/>
</dbReference>
<evidence type="ECO:0000256" key="2">
    <source>
        <dbReference type="ARBA" id="ARBA00022679"/>
    </source>
</evidence>
<dbReference type="Pfam" id="PF13847">
    <property type="entry name" value="Methyltransf_31"/>
    <property type="match status" value="1"/>
</dbReference>
<dbReference type="PANTHER" id="PTHR43464">
    <property type="entry name" value="METHYLTRANSFERASE"/>
    <property type="match status" value="1"/>
</dbReference>
<dbReference type="SUPFAM" id="SSF53335">
    <property type="entry name" value="S-adenosyl-L-methionine-dependent methyltransferases"/>
    <property type="match status" value="1"/>
</dbReference>
<proteinExistence type="predicted"/>
<evidence type="ECO:0000313" key="5">
    <source>
        <dbReference type="EMBL" id="MBK6267137.1"/>
    </source>
</evidence>
<name>A0A934X285_9BACT</name>
<dbReference type="GO" id="GO:0008168">
    <property type="term" value="F:methyltransferase activity"/>
    <property type="evidence" value="ECO:0007669"/>
    <property type="project" value="UniProtKB-KW"/>
</dbReference>
<keyword evidence="6" id="KW-1185">Reference proteome</keyword>
<gene>
    <name evidence="5" type="ORF">JKA74_18985</name>
</gene>
<keyword evidence="3" id="KW-0949">S-adenosyl-L-methionine</keyword>
<feature type="domain" description="Methyltransferase" evidence="4">
    <location>
        <begin position="61"/>
        <end position="212"/>
    </location>
</feature>
<protein>
    <submittedName>
        <fullName evidence="5">Methyltransferase domain-containing protein</fullName>
    </submittedName>
</protein>
<dbReference type="PANTHER" id="PTHR43464:SF19">
    <property type="entry name" value="UBIQUINONE BIOSYNTHESIS O-METHYLTRANSFERASE, MITOCHONDRIAL"/>
    <property type="match status" value="1"/>
</dbReference>
<evidence type="ECO:0000313" key="6">
    <source>
        <dbReference type="Proteomes" id="UP000611723"/>
    </source>
</evidence>
<dbReference type="EMBL" id="JAEQBW010000014">
    <property type="protein sequence ID" value="MBK6267137.1"/>
    <property type="molecule type" value="Genomic_DNA"/>
</dbReference>
<comment type="caution">
    <text evidence="5">The sequence shown here is derived from an EMBL/GenBank/DDBJ whole genome shotgun (WGS) entry which is preliminary data.</text>
</comment>
<dbReference type="InterPro" id="IPR029063">
    <property type="entry name" value="SAM-dependent_MTases_sf"/>
</dbReference>
<organism evidence="5 6">
    <name type="scientific">Marivirga aurantiaca</name>
    <dbReference type="NCBI Taxonomy" id="2802615"/>
    <lineage>
        <taxon>Bacteria</taxon>
        <taxon>Pseudomonadati</taxon>
        <taxon>Bacteroidota</taxon>
        <taxon>Cytophagia</taxon>
        <taxon>Cytophagales</taxon>
        <taxon>Marivirgaceae</taxon>
        <taxon>Marivirga</taxon>
    </lineage>
</organism>
<dbReference type="AlphaFoldDB" id="A0A934X285"/>
<keyword evidence="2" id="KW-0808">Transferase</keyword>
<accession>A0A934X285</accession>
<dbReference type="Gene3D" id="3.40.50.150">
    <property type="entry name" value="Vaccinia Virus protein VP39"/>
    <property type="match status" value="1"/>
</dbReference>
<dbReference type="CDD" id="cd02440">
    <property type="entry name" value="AdoMet_MTases"/>
    <property type="match status" value="1"/>
</dbReference>
<reference evidence="5" key="1">
    <citation type="submission" date="2021-01" db="EMBL/GenBank/DDBJ databases">
        <title>Marivirga aurantiaca sp. nov., isolated from intertidal surface sediments.</title>
        <authorList>
            <person name="Zhang M."/>
        </authorList>
    </citation>
    <scope>NUCLEOTIDE SEQUENCE</scope>
    <source>
        <strain evidence="5">S37H4</strain>
    </source>
</reference>